<evidence type="ECO:0000313" key="1">
    <source>
        <dbReference type="EMBL" id="SJZ45819.1"/>
    </source>
</evidence>
<dbReference type="AlphaFoldDB" id="A0A1T4KTR0"/>
<name>A0A1T4KTR0_9FUSO</name>
<reference evidence="1 2" key="1">
    <citation type="submission" date="2017-02" db="EMBL/GenBank/DDBJ databases">
        <authorList>
            <person name="Peterson S.W."/>
        </authorList>
    </citation>
    <scope>NUCLEOTIDE SEQUENCE [LARGE SCALE GENOMIC DNA]</scope>
    <source>
        <strain evidence="1 2">ATCC 700028</strain>
    </source>
</reference>
<dbReference type="Gene3D" id="3.40.50.150">
    <property type="entry name" value="Vaccinia Virus protein VP39"/>
    <property type="match status" value="1"/>
</dbReference>
<dbReference type="STRING" id="180163.SAMN02745174_00587"/>
<keyword evidence="1" id="KW-0489">Methyltransferase</keyword>
<evidence type="ECO:0000313" key="2">
    <source>
        <dbReference type="Proteomes" id="UP000191153"/>
    </source>
</evidence>
<proteinExistence type="predicted"/>
<dbReference type="OrthoDB" id="9760689at2"/>
<dbReference type="GO" id="GO:0008168">
    <property type="term" value="F:methyltransferase activity"/>
    <property type="evidence" value="ECO:0007669"/>
    <property type="project" value="UniProtKB-KW"/>
</dbReference>
<dbReference type="Pfam" id="PF13489">
    <property type="entry name" value="Methyltransf_23"/>
    <property type="match status" value="1"/>
</dbReference>
<keyword evidence="1" id="KW-0808">Transferase</keyword>
<dbReference type="RefSeq" id="WP_078693116.1">
    <property type="nucleotide sequence ID" value="NZ_FUWX01000005.1"/>
</dbReference>
<protein>
    <submittedName>
        <fullName evidence="1">Malonyl-CoA O-methyltransferase</fullName>
    </submittedName>
</protein>
<gene>
    <name evidence="1" type="ORF">SAMN02745174_00587</name>
</gene>
<dbReference type="InterPro" id="IPR029063">
    <property type="entry name" value="SAM-dependent_MTases_sf"/>
</dbReference>
<keyword evidence="2" id="KW-1185">Reference proteome</keyword>
<dbReference type="CDD" id="cd02440">
    <property type="entry name" value="AdoMet_MTases"/>
    <property type="match status" value="1"/>
</dbReference>
<dbReference type="Proteomes" id="UP000191153">
    <property type="component" value="Unassembled WGS sequence"/>
</dbReference>
<dbReference type="SUPFAM" id="SSF53335">
    <property type="entry name" value="S-adenosyl-L-methionine-dependent methyltransferases"/>
    <property type="match status" value="1"/>
</dbReference>
<dbReference type="EMBL" id="FUWX01000005">
    <property type="protein sequence ID" value="SJZ45819.1"/>
    <property type="molecule type" value="Genomic_DNA"/>
</dbReference>
<sequence>MKFDKNFKTYDNQAQVQKSVAKNLIELIDKKFYKNILELGCGTGIFTKLLKENLTYDSLDLNDYFDSREYFTDIPFNNFFVGDMSTLNFEKYSLICSSSAIQWIENMDLLFSKISKATDEFIFSIYIKENLQEIKNHFNISLNYKNSEEIFNLLKKYFKDVTYSEETFNLNFSTPLDALKHLKKTGVTGLGKSSISLIKSYKETTLTYKVAYFICKN</sequence>
<dbReference type="GO" id="GO:0032259">
    <property type="term" value="P:methylation"/>
    <property type="evidence" value="ECO:0007669"/>
    <property type="project" value="UniProtKB-KW"/>
</dbReference>
<organism evidence="1 2">
    <name type="scientific">Cetobacterium ceti</name>
    <dbReference type="NCBI Taxonomy" id="180163"/>
    <lineage>
        <taxon>Bacteria</taxon>
        <taxon>Fusobacteriati</taxon>
        <taxon>Fusobacteriota</taxon>
        <taxon>Fusobacteriia</taxon>
        <taxon>Fusobacteriales</taxon>
        <taxon>Fusobacteriaceae</taxon>
        <taxon>Cetobacterium</taxon>
    </lineage>
</organism>
<accession>A0A1T4KTR0</accession>